<comment type="caution">
    <text evidence="3">The sequence shown here is derived from an EMBL/GenBank/DDBJ whole genome shotgun (WGS) entry which is preliminary data.</text>
</comment>
<feature type="region of interest" description="Disordered" evidence="1">
    <location>
        <begin position="179"/>
        <end position="200"/>
    </location>
</feature>
<evidence type="ECO:0000313" key="4">
    <source>
        <dbReference type="Proteomes" id="UP001159042"/>
    </source>
</evidence>
<dbReference type="Gene3D" id="1.10.340.70">
    <property type="match status" value="1"/>
</dbReference>
<feature type="compositionally biased region" description="Basic and acidic residues" evidence="1">
    <location>
        <begin position="179"/>
        <end position="193"/>
    </location>
</feature>
<feature type="region of interest" description="Disordered" evidence="1">
    <location>
        <begin position="259"/>
        <end position="295"/>
    </location>
</feature>
<feature type="compositionally biased region" description="Acidic residues" evidence="1">
    <location>
        <begin position="271"/>
        <end position="295"/>
    </location>
</feature>
<accession>A0AAV8V5I1</accession>
<name>A0AAV8V5I1_9CUCU</name>
<dbReference type="EMBL" id="JANEYG010000576">
    <property type="protein sequence ID" value="KAJ8909429.1"/>
    <property type="molecule type" value="Genomic_DNA"/>
</dbReference>
<keyword evidence="4" id="KW-1185">Reference proteome</keyword>
<organism evidence="3 4">
    <name type="scientific">Exocentrus adspersus</name>
    <dbReference type="NCBI Taxonomy" id="1586481"/>
    <lineage>
        <taxon>Eukaryota</taxon>
        <taxon>Metazoa</taxon>
        <taxon>Ecdysozoa</taxon>
        <taxon>Arthropoda</taxon>
        <taxon>Hexapoda</taxon>
        <taxon>Insecta</taxon>
        <taxon>Pterygota</taxon>
        <taxon>Neoptera</taxon>
        <taxon>Endopterygota</taxon>
        <taxon>Coleoptera</taxon>
        <taxon>Polyphaga</taxon>
        <taxon>Cucujiformia</taxon>
        <taxon>Chrysomeloidea</taxon>
        <taxon>Cerambycidae</taxon>
        <taxon>Lamiinae</taxon>
        <taxon>Acanthocinini</taxon>
        <taxon>Exocentrus</taxon>
    </lineage>
</organism>
<dbReference type="Pfam" id="PF17921">
    <property type="entry name" value="Integrase_H2C2"/>
    <property type="match status" value="1"/>
</dbReference>
<dbReference type="Proteomes" id="UP001159042">
    <property type="component" value="Unassembled WGS sequence"/>
</dbReference>
<evidence type="ECO:0000259" key="2">
    <source>
        <dbReference type="Pfam" id="PF17921"/>
    </source>
</evidence>
<protein>
    <recommendedName>
        <fullName evidence="2">Integrase zinc-binding domain-containing protein</fullName>
    </recommendedName>
</protein>
<gene>
    <name evidence="3" type="ORF">NQ315_016451</name>
</gene>
<feature type="non-terminal residue" evidence="3">
    <location>
        <position position="1"/>
    </location>
</feature>
<dbReference type="AlphaFoldDB" id="A0AAV8V5I1"/>
<evidence type="ECO:0000313" key="3">
    <source>
        <dbReference type="EMBL" id="KAJ8909429.1"/>
    </source>
</evidence>
<sequence length="295" mass="33396">EVLSKPPENDYDRKVYKNYALRDGRVYRITVKGLLWLVPRGMRHEVVRAAHDQFGHFALEKTLHRLTEHYWFPRMRGNAAWICSFHSFHVNFMVGSPLYQVFASPRNFDVAKYIVASSPHPKTSRSSSTLAHQSTGKTASQLLLGYTPRGGTDAILKDEVEQIPAIIDDIISARREALEKKDVTQEKQKEQFDKKRKPSRKYKEGDLVVIEKSQITPGSSHKLVPPYSGPFVVKKALPNDRRTLRNSRYERVVAVDHMKPWVQSGGVSDETASESGEDDVDISSSSEDDGSPTSQ</sequence>
<feature type="domain" description="Integrase zinc-binding" evidence="2">
    <location>
        <begin position="38"/>
        <end position="82"/>
    </location>
</feature>
<proteinExistence type="predicted"/>
<evidence type="ECO:0000256" key="1">
    <source>
        <dbReference type="SAM" id="MobiDB-lite"/>
    </source>
</evidence>
<reference evidence="3 4" key="1">
    <citation type="journal article" date="2023" name="Insect Mol. Biol.">
        <title>Genome sequencing provides insights into the evolution of gene families encoding plant cell wall-degrading enzymes in longhorned beetles.</title>
        <authorList>
            <person name="Shin N.R."/>
            <person name="Okamura Y."/>
            <person name="Kirsch R."/>
            <person name="Pauchet Y."/>
        </authorList>
    </citation>
    <scope>NUCLEOTIDE SEQUENCE [LARGE SCALE GENOMIC DNA]</scope>
    <source>
        <strain evidence="3">EAD_L_NR</strain>
    </source>
</reference>
<dbReference type="InterPro" id="IPR041588">
    <property type="entry name" value="Integrase_H2C2"/>
</dbReference>